<dbReference type="EMBL" id="LWCR01000045">
    <property type="protein sequence ID" value="OAN26138.1"/>
    <property type="molecule type" value="Genomic_DNA"/>
</dbReference>
<reference evidence="1 2" key="1">
    <citation type="submission" date="2016-04" db="EMBL/GenBank/DDBJ databases">
        <title>Draft Genome Sequences of Staphylococcus capitis Strain H36, S. capitis Strain H65, S. cohnii Strain H62, S. hominis Strain H69, Mycobacterium iranicum Strain H39, Plantibacter sp. Strain H53, Pseudomonas oryzihabitans Strain H72, and Microbacterium sp. Strain H83, isolated from residential settings.</title>
        <authorList>
            <person name="Lymperopoulou D."/>
            <person name="Adams R.I."/>
            <person name="Lindow S."/>
            <person name="Coil D.A."/>
            <person name="Jospin G."/>
            <person name="Eisen J.A."/>
        </authorList>
    </citation>
    <scope>NUCLEOTIDE SEQUENCE [LARGE SCALE GENOMIC DNA]</scope>
    <source>
        <strain evidence="1 2">H72</strain>
    </source>
</reference>
<dbReference type="OrthoDB" id="7027039at2"/>
<protein>
    <submittedName>
        <fullName evidence="1">Uncharacterized protein</fullName>
    </submittedName>
</protein>
<evidence type="ECO:0000313" key="1">
    <source>
        <dbReference type="EMBL" id="OAN26138.1"/>
    </source>
</evidence>
<accession>A0A178L8R4</accession>
<dbReference type="Proteomes" id="UP000078356">
    <property type="component" value="Unassembled WGS sequence"/>
</dbReference>
<dbReference type="RefSeq" id="WP_064309036.1">
    <property type="nucleotide sequence ID" value="NZ_CP102428.1"/>
</dbReference>
<proteinExistence type="predicted"/>
<name>A0A178L8R4_9PSED</name>
<sequence>MHPDPQGQAREALLGLHRQLQENASQLSQVDCDDPDVRAVLQAVHDLNQRVADLVAETALLAPLELDSVTNGSSCDGTRQS</sequence>
<evidence type="ECO:0000313" key="2">
    <source>
        <dbReference type="Proteomes" id="UP000078356"/>
    </source>
</evidence>
<dbReference type="AlphaFoldDB" id="A0A178L8R4"/>
<organism evidence="1 2">
    <name type="scientific">Pseudomonas oryzihabitans</name>
    <dbReference type="NCBI Taxonomy" id="47885"/>
    <lineage>
        <taxon>Bacteria</taxon>
        <taxon>Pseudomonadati</taxon>
        <taxon>Pseudomonadota</taxon>
        <taxon>Gammaproteobacteria</taxon>
        <taxon>Pseudomonadales</taxon>
        <taxon>Pseudomonadaceae</taxon>
        <taxon>Pseudomonas</taxon>
    </lineage>
</organism>
<gene>
    <name evidence="1" type="ORF">A4V15_07005</name>
</gene>
<comment type="caution">
    <text evidence="1">The sequence shown here is derived from an EMBL/GenBank/DDBJ whole genome shotgun (WGS) entry which is preliminary data.</text>
</comment>